<evidence type="ECO:0000313" key="2">
    <source>
        <dbReference type="Proteomes" id="UP001321477"/>
    </source>
</evidence>
<evidence type="ECO:0000313" key="1">
    <source>
        <dbReference type="EMBL" id="BDZ55440.1"/>
    </source>
</evidence>
<dbReference type="EMBL" id="AP027734">
    <property type="protein sequence ID" value="BDZ55440.1"/>
    <property type="molecule type" value="Genomic_DNA"/>
</dbReference>
<name>A0ABM8H3Q8_9MICO</name>
<organism evidence="1 2">
    <name type="scientific">Agromyces marinus</name>
    <dbReference type="NCBI Taxonomy" id="1389020"/>
    <lineage>
        <taxon>Bacteria</taxon>
        <taxon>Bacillati</taxon>
        <taxon>Actinomycetota</taxon>
        <taxon>Actinomycetes</taxon>
        <taxon>Micrococcales</taxon>
        <taxon>Microbacteriaceae</taxon>
        <taxon>Agromyces</taxon>
    </lineage>
</organism>
<dbReference type="RefSeq" id="WP_286329044.1">
    <property type="nucleotide sequence ID" value="NZ_AP027734.1"/>
</dbReference>
<keyword evidence="2" id="KW-1185">Reference proteome</keyword>
<reference evidence="2" key="1">
    <citation type="journal article" date="2019" name="Int. J. Syst. Evol. Microbiol.">
        <title>The Global Catalogue of Microorganisms (GCM) 10K type strain sequencing project: providing services to taxonomists for standard genome sequencing and annotation.</title>
        <authorList>
            <consortium name="The Broad Institute Genomics Platform"/>
            <consortium name="The Broad Institute Genome Sequencing Center for Infectious Disease"/>
            <person name="Wu L."/>
            <person name="Ma J."/>
        </authorList>
    </citation>
    <scope>NUCLEOTIDE SEQUENCE [LARGE SCALE GENOMIC DNA]</scope>
    <source>
        <strain evidence="2">NBRC 109019</strain>
    </source>
</reference>
<gene>
    <name evidence="1" type="ORF">GCM10025870_25130</name>
</gene>
<sequence length="309" mass="30757">MAEAAPTGSVPAGGSHLELATTGVAEYQAVNALIESGVPVSAFADGSVVIEADAAGRSAAEEVAELYGVAFTASDGSRLASEESTGLGDLAVAYSGGGEELLTLQKLGFDDPVQVSSASLTSGAANLDDVDVLWIGANLNFSSSQAAGRAEVEEYLADGGGVVGEGTAIAAFANAFGLLSSTATAGTSGSNGIVSVDPVAGGLLGTYPADTAFVYPAVWYTNLGAGAVVEQTYAAGDPFIAGHWRDSAGRSTTDAAGQASAVSTETEAGNRVLMFGTSMNFRTHPVGQFGQIARGLFWAGSEGEAVPAP</sequence>
<dbReference type="Proteomes" id="UP001321477">
    <property type="component" value="Chromosome"/>
</dbReference>
<proteinExistence type="predicted"/>
<protein>
    <submittedName>
        <fullName evidence="1">Uncharacterized protein</fullName>
    </submittedName>
</protein>
<accession>A0ABM8H3Q8</accession>